<dbReference type="Proteomes" id="UP001266305">
    <property type="component" value="Unassembled WGS sequence"/>
</dbReference>
<name>A0ABQ9V7Z6_SAGOE</name>
<feature type="non-terminal residue" evidence="1">
    <location>
        <position position="57"/>
    </location>
</feature>
<evidence type="ECO:0000313" key="1">
    <source>
        <dbReference type="EMBL" id="KAK2105470.1"/>
    </source>
</evidence>
<gene>
    <name evidence="1" type="ORF">P7K49_014984</name>
</gene>
<dbReference type="EMBL" id="JASSZA010000007">
    <property type="protein sequence ID" value="KAK2105470.1"/>
    <property type="molecule type" value="Genomic_DNA"/>
</dbReference>
<sequence length="57" mass="5986">MYTANPNPVHNAGIANKTLKSLKSLDTVTEPSTSDRIQGLPLGIVASQVEAYASAMI</sequence>
<proteinExistence type="predicted"/>
<protein>
    <submittedName>
        <fullName evidence="1">Uncharacterized protein</fullName>
    </submittedName>
</protein>
<organism evidence="1 2">
    <name type="scientific">Saguinus oedipus</name>
    <name type="common">Cotton-top tamarin</name>
    <name type="synonym">Oedipomidas oedipus</name>
    <dbReference type="NCBI Taxonomy" id="9490"/>
    <lineage>
        <taxon>Eukaryota</taxon>
        <taxon>Metazoa</taxon>
        <taxon>Chordata</taxon>
        <taxon>Craniata</taxon>
        <taxon>Vertebrata</taxon>
        <taxon>Euteleostomi</taxon>
        <taxon>Mammalia</taxon>
        <taxon>Eutheria</taxon>
        <taxon>Euarchontoglires</taxon>
        <taxon>Primates</taxon>
        <taxon>Haplorrhini</taxon>
        <taxon>Platyrrhini</taxon>
        <taxon>Cebidae</taxon>
        <taxon>Callitrichinae</taxon>
        <taxon>Saguinus</taxon>
    </lineage>
</organism>
<evidence type="ECO:0000313" key="2">
    <source>
        <dbReference type="Proteomes" id="UP001266305"/>
    </source>
</evidence>
<keyword evidence="2" id="KW-1185">Reference proteome</keyword>
<comment type="caution">
    <text evidence="1">The sequence shown here is derived from an EMBL/GenBank/DDBJ whole genome shotgun (WGS) entry which is preliminary data.</text>
</comment>
<accession>A0ABQ9V7Z6</accession>
<reference evidence="1 2" key="1">
    <citation type="submission" date="2023-05" db="EMBL/GenBank/DDBJ databases">
        <title>B98-5 Cell Line De Novo Hybrid Assembly: An Optical Mapping Approach.</title>
        <authorList>
            <person name="Kananen K."/>
            <person name="Auerbach J.A."/>
            <person name="Kautto E."/>
            <person name="Blachly J.S."/>
        </authorList>
    </citation>
    <scope>NUCLEOTIDE SEQUENCE [LARGE SCALE GENOMIC DNA]</scope>
    <source>
        <strain evidence="1">B95-8</strain>
        <tissue evidence="1">Cell line</tissue>
    </source>
</reference>